<dbReference type="PANTHER" id="PTHR33695">
    <property type="entry name" value="LIPOPROTEIN SIGNAL PEPTIDASE"/>
    <property type="match status" value="1"/>
</dbReference>
<dbReference type="GO" id="GO:0004190">
    <property type="term" value="F:aspartic-type endopeptidase activity"/>
    <property type="evidence" value="ECO:0007669"/>
    <property type="project" value="UniProtKB-KW"/>
</dbReference>
<feature type="transmembrane region" description="Helical" evidence="10">
    <location>
        <begin position="5"/>
        <end position="26"/>
    </location>
</feature>
<dbReference type="Pfam" id="PF01252">
    <property type="entry name" value="Peptidase_A8"/>
    <property type="match status" value="1"/>
</dbReference>
<reference evidence="11" key="1">
    <citation type="submission" date="2020-04" db="EMBL/GenBank/DDBJ databases">
        <authorList>
            <person name="Zhang T."/>
        </authorList>
    </citation>
    <scope>NUCLEOTIDE SEQUENCE</scope>
    <source>
        <strain evidence="11">HKST-UBA14</strain>
    </source>
</reference>
<evidence type="ECO:0000256" key="8">
    <source>
        <dbReference type="ARBA" id="ARBA00023136"/>
    </source>
</evidence>
<reference evidence="11" key="2">
    <citation type="journal article" date="2021" name="Microbiome">
        <title>Successional dynamics and alternative stable states in a saline activated sludge microbial community over 9 years.</title>
        <authorList>
            <person name="Wang Y."/>
            <person name="Ye J."/>
            <person name="Ju F."/>
            <person name="Liu L."/>
            <person name="Boyd J.A."/>
            <person name="Deng Y."/>
            <person name="Parks D.H."/>
            <person name="Jiang X."/>
            <person name="Yin X."/>
            <person name="Woodcroft B.J."/>
            <person name="Tyson G.W."/>
            <person name="Hugenholtz P."/>
            <person name="Polz M.F."/>
            <person name="Zhang T."/>
        </authorList>
    </citation>
    <scope>NUCLEOTIDE SEQUENCE</scope>
    <source>
        <strain evidence="11">HKST-UBA14</strain>
    </source>
</reference>
<keyword evidence="6" id="KW-0378">Hydrolase</keyword>
<keyword evidence="5" id="KW-0064">Aspartyl protease</keyword>
<dbReference type="EMBL" id="JAGQLK010000087">
    <property type="protein sequence ID" value="MCA9383542.1"/>
    <property type="molecule type" value="Genomic_DNA"/>
</dbReference>
<sequence>FAMKWLKYIGLIVLLILIDRLVKYIVVNNYDYVLNEGIALSLFNDSTMVSMTLHFLGIVLATWYLITNLKTIEQNKLLAIAILMVIAGGVGNIIDRILYGGVVDFISIWIIPTFNIADTLVTVGVLFSAYIIFLKDKNENNSNRGK</sequence>
<keyword evidence="3" id="KW-0645">Protease</keyword>
<evidence type="ECO:0000256" key="9">
    <source>
        <dbReference type="RuleBase" id="RU004181"/>
    </source>
</evidence>
<dbReference type="PROSITE" id="PS00855">
    <property type="entry name" value="SPASE_II"/>
    <property type="match status" value="1"/>
</dbReference>
<dbReference type="InterPro" id="IPR001872">
    <property type="entry name" value="Peptidase_A8"/>
</dbReference>
<evidence type="ECO:0000256" key="6">
    <source>
        <dbReference type="ARBA" id="ARBA00022801"/>
    </source>
</evidence>
<dbReference type="GO" id="GO:0006508">
    <property type="term" value="P:proteolysis"/>
    <property type="evidence" value="ECO:0007669"/>
    <property type="project" value="UniProtKB-KW"/>
</dbReference>
<feature type="non-terminal residue" evidence="11">
    <location>
        <position position="1"/>
    </location>
</feature>
<protein>
    <submittedName>
        <fullName evidence="11">Signal peptidase II</fullName>
    </submittedName>
</protein>
<evidence type="ECO:0000256" key="2">
    <source>
        <dbReference type="ARBA" id="ARBA00022475"/>
    </source>
</evidence>
<comment type="caution">
    <text evidence="11">The sequence shown here is derived from an EMBL/GenBank/DDBJ whole genome shotgun (WGS) entry which is preliminary data.</text>
</comment>
<dbReference type="PRINTS" id="PR00781">
    <property type="entry name" value="LIPOSIGPTASE"/>
</dbReference>
<proteinExistence type="inferred from homology"/>
<evidence type="ECO:0000313" key="11">
    <source>
        <dbReference type="EMBL" id="MCA9383542.1"/>
    </source>
</evidence>
<keyword evidence="2" id="KW-1003">Cell membrane</keyword>
<keyword evidence="8 10" id="KW-0472">Membrane</keyword>
<evidence type="ECO:0000256" key="7">
    <source>
        <dbReference type="ARBA" id="ARBA00022989"/>
    </source>
</evidence>
<evidence type="ECO:0000256" key="1">
    <source>
        <dbReference type="ARBA" id="ARBA00006139"/>
    </source>
</evidence>
<feature type="transmembrane region" description="Helical" evidence="10">
    <location>
        <begin position="106"/>
        <end position="134"/>
    </location>
</feature>
<dbReference type="HAMAP" id="MF_00161">
    <property type="entry name" value="LspA"/>
    <property type="match status" value="1"/>
</dbReference>
<keyword evidence="4 10" id="KW-0812">Transmembrane</keyword>
<comment type="similarity">
    <text evidence="1 9">Belongs to the peptidase A8 family.</text>
</comment>
<accession>A0A955L5S6</accession>
<dbReference type="Proteomes" id="UP000783287">
    <property type="component" value="Unassembled WGS sequence"/>
</dbReference>
<evidence type="ECO:0000313" key="12">
    <source>
        <dbReference type="Proteomes" id="UP000783287"/>
    </source>
</evidence>
<dbReference type="PANTHER" id="PTHR33695:SF1">
    <property type="entry name" value="LIPOPROTEIN SIGNAL PEPTIDASE"/>
    <property type="match status" value="1"/>
</dbReference>
<feature type="transmembrane region" description="Helical" evidence="10">
    <location>
        <begin position="77"/>
        <end position="94"/>
    </location>
</feature>
<evidence type="ECO:0000256" key="3">
    <source>
        <dbReference type="ARBA" id="ARBA00022670"/>
    </source>
</evidence>
<name>A0A955L5S6_9BACT</name>
<feature type="transmembrane region" description="Helical" evidence="10">
    <location>
        <begin position="46"/>
        <end position="65"/>
    </location>
</feature>
<evidence type="ECO:0000256" key="10">
    <source>
        <dbReference type="SAM" id="Phobius"/>
    </source>
</evidence>
<evidence type="ECO:0000256" key="4">
    <source>
        <dbReference type="ARBA" id="ARBA00022692"/>
    </source>
</evidence>
<dbReference type="GO" id="GO:0016020">
    <property type="term" value="C:membrane"/>
    <property type="evidence" value="ECO:0007669"/>
    <property type="project" value="InterPro"/>
</dbReference>
<dbReference type="AlphaFoldDB" id="A0A955L5S6"/>
<gene>
    <name evidence="11" type="ORF">KC909_04195</name>
</gene>
<evidence type="ECO:0000256" key="5">
    <source>
        <dbReference type="ARBA" id="ARBA00022750"/>
    </source>
</evidence>
<organism evidence="11 12">
    <name type="scientific">Candidatus Dojkabacteria bacterium</name>
    <dbReference type="NCBI Taxonomy" id="2099670"/>
    <lineage>
        <taxon>Bacteria</taxon>
        <taxon>Candidatus Dojkabacteria</taxon>
    </lineage>
</organism>
<keyword evidence="7 10" id="KW-1133">Transmembrane helix</keyword>